<dbReference type="GO" id="GO:0005634">
    <property type="term" value="C:nucleus"/>
    <property type="evidence" value="ECO:0007669"/>
    <property type="project" value="TreeGrafter"/>
</dbReference>
<dbReference type="Gene3D" id="3.30.470.160">
    <property type="entry name" value="Inositol polyphosphate kinase"/>
    <property type="match status" value="1"/>
</dbReference>
<evidence type="ECO:0000256" key="4">
    <source>
        <dbReference type="RuleBase" id="RU363090"/>
    </source>
</evidence>
<reference evidence="7" key="2">
    <citation type="submission" date="2016-06" db="UniProtKB">
        <authorList>
            <consortium name="WormBaseParasite"/>
        </authorList>
    </citation>
    <scope>IDENTIFICATION</scope>
</reference>
<comment type="similarity">
    <text evidence="1 4">Belongs to the inositol phosphokinase (IPK) family.</text>
</comment>
<proteinExistence type="inferred from homology"/>
<organism evidence="6 7">
    <name type="scientific">Globodera pallida</name>
    <name type="common">Potato cyst nematode worm</name>
    <name type="synonym">Heterodera pallida</name>
    <dbReference type="NCBI Taxonomy" id="36090"/>
    <lineage>
        <taxon>Eukaryota</taxon>
        <taxon>Metazoa</taxon>
        <taxon>Ecdysozoa</taxon>
        <taxon>Nematoda</taxon>
        <taxon>Chromadorea</taxon>
        <taxon>Rhabditida</taxon>
        <taxon>Tylenchina</taxon>
        <taxon>Tylenchomorpha</taxon>
        <taxon>Tylenchoidea</taxon>
        <taxon>Heteroderidae</taxon>
        <taxon>Heteroderinae</taxon>
        <taxon>Globodera</taxon>
    </lineage>
</organism>
<dbReference type="WBParaSite" id="GPLIN_001023000">
    <property type="protein sequence ID" value="GPLIN_001023000"/>
    <property type="gene ID" value="GPLIN_001023000"/>
</dbReference>
<dbReference type="GO" id="GO:0000828">
    <property type="term" value="F:inositol hexakisphosphate kinase activity"/>
    <property type="evidence" value="ECO:0007669"/>
    <property type="project" value="TreeGrafter"/>
</dbReference>
<dbReference type="Proteomes" id="UP000050741">
    <property type="component" value="Unassembled WGS sequence"/>
</dbReference>
<evidence type="ECO:0000313" key="7">
    <source>
        <dbReference type="WBParaSite" id="GPLIN_001023000"/>
    </source>
</evidence>
<feature type="compositionally biased region" description="Low complexity" evidence="5">
    <location>
        <begin position="381"/>
        <end position="392"/>
    </location>
</feature>
<dbReference type="GO" id="GO:0032958">
    <property type="term" value="P:inositol phosphate biosynthetic process"/>
    <property type="evidence" value="ECO:0007669"/>
    <property type="project" value="InterPro"/>
</dbReference>
<evidence type="ECO:0000256" key="5">
    <source>
        <dbReference type="SAM" id="MobiDB-lite"/>
    </source>
</evidence>
<accession>A0A183CBH9</accession>
<dbReference type="PANTHER" id="PTHR12400:SF21">
    <property type="entry name" value="KINASE"/>
    <property type="match status" value="1"/>
</dbReference>
<evidence type="ECO:0000256" key="3">
    <source>
        <dbReference type="ARBA" id="ARBA00022777"/>
    </source>
</evidence>
<feature type="region of interest" description="Disordered" evidence="5">
    <location>
        <begin position="369"/>
        <end position="421"/>
    </location>
</feature>
<dbReference type="AlphaFoldDB" id="A0A183CBH9"/>
<dbReference type="PANTHER" id="PTHR12400">
    <property type="entry name" value="INOSITOL POLYPHOSPHATE KINASE"/>
    <property type="match status" value="1"/>
</dbReference>
<feature type="compositionally biased region" description="Polar residues" evidence="5">
    <location>
        <begin position="406"/>
        <end position="421"/>
    </location>
</feature>
<keyword evidence="3 4" id="KW-0418">Kinase</keyword>
<protein>
    <recommendedName>
        <fullName evidence="4">Kinase</fullName>
        <ecNumber evidence="4">2.7.-.-</ecNumber>
    </recommendedName>
</protein>
<evidence type="ECO:0000313" key="6">
    <source>
        <dbReference type="Proteomes" id="UP000050741"/>
    </source>
</evidence>
<reference evidence="6" key="1">
    <citation type="submission" date="2014-05" db="EMBL/GenBank/DDBJ databases">
        <title>The genome and life-stage specific transcriptomes of Globodera pallida elucidate key aspects of plant parasitism by a cyst nematode.</title>
        <authorList>
            <person name="Cotton J.A."/>
            <person name="Lilley C.J."/>
            <person name="Jones L.M."/>
            <person name="Kikuchi T."/>
            <person name="Reid A.J."/>
            <person name="Thorpe P."/>
            <person name="Tsai I.J."/>
            <person name="Beasley H."/>
            <person name="Blok V."/>
            <person name="Cock P.J.A."/>
            <person name="Van den Akker S.E."/>
            <person name="Holroyd N."/>
            <person name="Hunt M."/>
            <person name="Mantelin S."/>
            <person name="Naghra H."/>
            <person name="Pain A."/>
            <person name="Palomares-Rius J.E."/>
            <person name="Zarowiecki M."/>
            <person name="Berriman M."/>
            <person name="Jones J.T."/>
            <person name="Urwin P.E."/>
        </authorList>
    </citation>
    <scope>NUCLEOTIDE SEQUENCE [LARGE SCALE GENOMIC DNA]</scope>
    <source>
        <strain evidence="6">Lindley</strain>
    </source>
</reference>
<dbReference type="GO" id="GO:0005737">
    <property type="term" value="C:cytoplasm"/>
    <property type="evidence" value="ECO:0007669"/>
    <property type="project" value="TreeGrafter"/>
</dbReference>
<dbReference type="GO" id="GO:0046854">
    <property type="term" value="P:phosphatidylinositol phosphate biosynthetic process"/>
    <property type="evidence" value="ECO:0007669"/>
    <property type="project" value="TreeGrafter"/>
</dbReference>
<keyword evidence="2 4" id="KW-0808">Transferase</keyword>
<dbReference type="Pfam" id="PF03770">
    <property type="entry name" value="IPK"/>
    <property type="match status" value="1"/>
</dbReference>
<dbReference type="InterPro" id="IPR038286">
    <property type="entry name" value="IPK_sf"/>
</dbReference>
<evidence type="ECO:0000256" key="2">
    <source>
        <dbReference type="ARBA" id="ARBA00022679"/>
    </source>
</evidence>
<dbReference type="EC" id="2.7.-.-" evidence="4"/>
<name>A0A183CBH9_GLOPA</name>
<sequence length="447" mass="50128">MEVSGFPHQVGGHFGLLSISGHVCKPYNHREFEFYSQMDARLSTFTAQLCSKIKVQCLNQNVEDGTLLMSTEQTINCHRQSTENASDEPIVCSSMPTIFAAPLTKANCRKKYSMTFRVKSGRVEAEKSLTANHWAGQCQSKIVQKLLKGHDRSFIILEDLVSKYSRPCVIDLKMGTRQYGDDASAQKRLTQTQKCRQSTSSKIGVRLVGMQLFDRDAGEYVFVNKYEGRRMDGTQLHNSLLYSSRSRANRERGDLSRHELLRLRKVLLKAEGFRFFSSSLLIGFDGEQHKNKLNEEDIAVKMIDFAHSTFNGFLDDQPYSGTDEGYLLGMDSLLRILTIFQKNRLVTPMGGVKQGIQLAIGEKKRCGMKRKYSDEDEESRSSISSSMYTSDSCTGEETEDGGGSATPETTRTSDDVSSNFNNIPLLKMNRCECEEGDGDTETLVAIA</sequence>
<evidence type="ECO:0000256" key="1">
    <source>
        <dbReference type="ARBA" id="ARBA00007374"/>
    </source>
</evidence>
<dbReference type="InterPro" id="IPR005522">
    <property type="entry name" value="IPK"/>
</dbReference>
<dbReference type="SUPFAM" id="SSF56104">
    <property type="entry name" value="SAICAR synthase-like"/>
    <property type="match status" value="1"/>
</dbReference>
<keyword evidence="6" id="KW-1185">Reference proteome</keyword>